<sequence>MSLLPWYRYPFWDDPLDPFFLYPIDFFDPWFDIGLFPPFPPATRSFRWIKEHERIRYRSTNVSSNTTSLPPPRRIPPPEKFRVQLDVSGFKPESVRTRLEGSKIIVEAKEEDREARGDFQLREFRKSYELPGYANANDLVSHVAPNNMLFIEVPITKPETERRLEQVKTGSRSLVRFSDQNVSALDDAGFLGSSDFQRRIVDKGNNQKQLELTVSMKDYKPEEIKLSVKFNILSVRGEHRYNDGTRFERSYFFKTTTLPRGAQVDLIQSTFTDDGQLKIDVPLID</sequence>
<dbReference type="OrthoDB" id="1431247at2759"/>
<dbReference type="Proteomes" id="UP000663825">
    <property type="component" value="Unassembled WGS sequence"/>
</dbReference>
<keyword evidence="11" id="KW-1185">Reference proteome</keyword>
<dbReference type="GO" id="GO:0009408">
    <property type="term" value="P:response to heat"/>
    <property type="evidence" value="ECO:0007669"/>
    <property type="project" value="TreeGrafter"/>
</dbReference>
<reference evidence="4" key="1">
    <citation type="submission" date="2021-02" db="EMBL/GenBank/DDBJ databases">
        <authorList>
            <person name="Nowell W R."/>
        </authorList>
    </citation>
    <scope>NUCLEOTIDE SEQUENCE</scope>
</reference>
<dbReference type="PANTHER" id="PTHR45640">
    <property type="entry name" value="HEAT SHOCK PROTEIN HSP-12.2-RELATED"/>
    <property type="match status" value="1"/>
</dbReference>
<dbReference type="EMBL" id="CAJNYD010003612">
    <property type="protein sequence ID" value="CAF3531278.1"/>
    <property type="molecule type" value="Genomic_DNA"/>
</dbReference>
<dbReference type="GO" id="GO:0005634">
    <property type="term" value="C:nucleus"/>
    <property type="evidence" value="ECO:0007669"/>
    <property type="project" value="TreeGrafter"/>
</dbReference>
<evidence type="ECO:0000313" key="8">
    <source>
        <dbReference type="EMBL" id="CAF4486774.1"/>
    </source>
</evidence>
<dbReference type="GO" id="GO:0042026">
    <property type="term" value="P:protein refolding"/>
    <property type="evidence" value="ECO:0007669"/>
    <property type="project" value="TreeGrafter"/>
</dbReference>
<dbReference type="AlphaFoldDB" id="A0A817WGV5"/>
<dbReference type="Pfam" id="PF00011">
    <property type="entry name" value="HSP20"/>
    <property type="match status" value="2"/>
</dbReference>
<gene>
    <name evidence="4" type="ORF">GRG538_LOCUS5944</name>
    <name evidence="7" type="ORF">HFQ381_LOCUS16024</name>
    <name evidence="6" type="ORF">LUA448_LOCUS26987</name>
    <name evidence="9" type="ORF">QYT958_LOCUS16500</name>
    <name evidence="5" type="ORF">TIS948_LOCUS32340</name>
    <name evidence="8" type="ORF">UJA718_LOCUS25350</name>
</gene>
<feature type="domain" description="SHSP" evidence="3">
    <location>
        <begin position="63"/>
        <end position="170"/>
    </location>
</feature>
<dbReference type="Proteomes" id="UP000663848">
    <property type="component" value="Unassembled WGS sequence"/>
</dbReference>
<dbReference type="InterPro" id="IPR008978">
    <property type="entry name" value="HSP20-like_chaperone"/>
</dbReference>
<evidence type="ECO:0000313" key="9">
    <source>
        <dbReference type="EMBL" id="CAF4678856.1"/>
    </source>
</evidence>
<dbReference type="PANTHER" id="PTHR45640:SF26">
    <property type="entry name" value="RE23625P"/>
    <property type="match status" value="1"/>
</dbReference>
<dbReference type="GO" id="GO:0005737">
    <property type="term" value="C:cytoplasm"/>
    <property type="evidence" value="ECO:0007669"/>
    <property type="project" value="TreeGrafter"/>
</dbReference>
<dbReference type="CDD" id="cd06526">
    <property type="entry name" value="metazoan_ACD"/>
    <property type="match status" value="2"/>
</dbReference>
<dbReference type="EMBL" id="CAJOBP010006173">
    <property type="protein sequence ID" value="CAF4486774.1"/>
    <property type="molecule type" value="Genomic_DNA"/>
</dbReference>
<dbReference type="EMBL" id="CAJOBO010001117">
    <property type="protein sequence ID" value="CAF4339721.1"/>
    <property type="molecule type" value="Genomic_DNA"/>
</dbReference>
<proteinExistence type="inferred from homology"/>
<evidence type="ECO:0000313" key="7">
    <source>
        <dbReference type="EMBL" id="CAF4339721.1"/>
    </source>
</evidence>
<dbReference type="EMBL" id="CAJOBR010002395">
    <property type="protein sequence ID" value="CAF4678856.1"/>
    <property type="molecule type" value="Genomic_DNA"/>
</dbReference>
<dbReference type="Gene3D" id="2.60.40.790">
    <property type="match status" value="2"/>
</dbReference>
<dbReference type="EMBL" id="CAJNYT010000554">
    <property type="protein sequence ID" value="CAF3355661.1"/>
    <property type="molecule type" value="Genomic_DNA"/>
</dbReference>
<evidence type="ECO:0000313" key="5">
    <source>
        <dbReference type="EMBL" id="CAF3456661.1"/>
    </source>
</evidence>
<dbReference type="Proteomes" id="UP000663872">
    <property type="component" value="Unassembled WGS sequence"/>
</dbReference>
<evidence type="ECO:0000259" key="3">
    <source>
        <dbReference type="PROSITE" id="PS01031"/>
    </source>
</evidence>
<dbReference type="InterPro" id="IPR002068">
    <property type="entry name" value="A-crystallin/Hsp20_dom"/>
</dbReference>
<comment type="similarity">
    <text evidence="1 2">Belongs to the small heat shock protein (HSP20) family.</text>
</comment>
<dbReference type="Proteomes" id="UP000663873">
    <property type="component" value="Unassembled WGS sequence"/>
</dbReference>
<organism evidence="4 10">
    <name type="scientific">Rotaria socialis</name>
    <dbReference type="NCBI Taxonomy" id="392032"/>
    <lineage>
        <taxon>Eukaryota</taxon>
        <taxon>Metazoa</taxon>
        <taxon>Spiralia</taxon>
        <taxon>Gnathifera</taxon>
        <taxon>Rotifera</taxon>
        <taxon>Eurotatoria</taxon>
        <taxon>Bdelloidea</taxon>
        <taxon>Philodinida</taxon>
        <taxon>Philodinidae</taxon>
        <taxon>Rotaria</taxon>
    </lineage>
</organism>
<evidence type="ECO:0000313" key="4">
    <source>
        <dbReference type="EMBL" id="CAF3355661.1"/>
    </source>
</evidence>
<name>A0A817WGV5_9BILA</name>
<accession>A0A817WGV5</accession>
<evidence type="ECO:0000313" key="6">
    <source>
        <dbReference type="EMBL" id="CAF3531278.1"/>
    </source>
</evidence>
<comment type="caution">
    <text evidence="4">The sequence shown here is derived from an EMBL/GenBank/DDBJ whole genome shotgun (WGS) entry which is preliminary data.</text>
</comment>
<evidence type="ECO:0000313" key="10">
    <source>
        <dbReference type="Proteomes" id="UP000663872"/>
    </source>
</evidence>
<dbReference type="Proteomes" id="UP000663851">
    <property type="component" value="Unassembled WGS sequence"/>
</dbReference>
<evidence type="ECO:0000256" key="2">
    <source>
        <dbReference type="RuleBase" id="RU003616"/>
    </source>
</evidence>
<dbReference type="EMBL" id="CAJNXB010005925">
    <property type="protein sequence ID" value="CAF3456661.1"/>
    <property type="molecule type" value="Genomic_DNA"/>
</dbReference>
<feature type="domain" description="SHSP" evidence="3">
    <location>
        <begin position="191"/>
        <end position="285"/>
    </location>
</feature>
<dbReference type="GO" id="GO:0051082">
    <property type="term" value="F:unfolded protein binding"/>
    <property type="evidence" value="ECO:0007669"/>
    <property type="project" value="TreeGrafter"/>
</dbReference>
<dbReference type="InterPro" id="IPR001436">
    <property type="entry name" value="Alpha-crystallin/sHSP_animal"/>
</dbReference>
<dbReference type="Proteomes" id="UP000663833">
    <property type="component" value="Unassembled WGS sequence"/>
</dbReference>
<dbReference type="PROSITE" id="PS01031">
    <property type="entry name" value="SHSP"/>
    <property type="match status" value="2"/>
</dbReference>
<dbReference type="SUPFAM" id="SSF49764">
    <property type="entry name" value="HSP20-like chaperones"/>
    <property type="match status" value="2"/>
</dbReference>
<evidence type="ECO:0000256" key="1">
    <source>
        <dbReference type="PROSITE-ProRule" id="PRU00285"/>
    </source>
</evidence>
<protein>
    <recommendedName>
        <fullName evidence="3">SHSP domain-containing protein</fullName>
    </recommendedName>
</protein>
<evidence type="ECO:0000313" key="11">
    <source>
        <dbReference type="Proteomes" id="UP000663873"/>
    </source>
</evidence>